<sequence length="1543" mass="163635">MAIYDPAALAIPQQPAYHLQSQTEYEDGDGASIRSFKKAKARKDDYKPAALRWPLLVCQILLLLLCISLIASALVLMPKSDANAVILSPTSTTNLERRQELTSGTDLASSSNSGAAESEGNSGGKEKASSEGDNPDAGPTTIADEAQTTVEKTASAGDEKATESLDGSASTTSREWSGEEAQQTQVQTTTVGGGGELSSSREDIESKTEAETTASTTSSAERTEETEVDTMTKIDEITQETISVETPHVETTDVETPRSTSESRDIVVSTPTEASTTYTSRKEEGPSSTPTEKGVEEPTTSKSSELISPTASRTSWGEDPNEETPLPDTTKSITRTSSGEEEPASADNPGPSTTKTTTNVPTEKIPSAVASSTSVPTEGAPSQETLSTTDLPSSTTKQTDPTTEATQNKTEGNDTTQPINSPNQPPSSTISTTRESKSPTPAFTSLLSTSRETSTTYEGGDATQSPTSTEEVSPSTTPTSTKSATSHENTATENLTSSKDSPTTEAPTQHSSTTTNEDGVQAPTGGSVTPNTDSPTSEQTFIIQNPGHTPSTTSKGSTSKNNGATTSTTTVLRGGSGGGEAGGPNTTTTTPTASEASASSSSEAHSRTVALTVGTGQFTTDKPHTKPTGSAVDGESTRKDWGESSRRKTTGKGIDIEPVTYTISGTTKETTMTGPTDEESSGTDSATIVPTPGIVNTETTLAYSAVRTTILTQPPAYAVVTQKNGNLITMITTPDPVTYEVTYTTQVEDSTETGTNGDNSDPKPDDGDNEDEDGEWILVSTVIVAQVGGTVTRATETHAPYSILTAINGALAEVATTPPSEVYDLTVGGTPYTYTTFYKSYRALATGGGGDFDPIGVDAYNFTPSDAFLGNFLPLVFAGVLSLTFRIIDLNVKMYQPFAAMAKEGGASARNTVTLSFFEGFKSYLTPLNLAFEGYAAPFLTTMLVGTSWLLVPLASEAISVKVHGECEEGSDDGCVCDLGVSPGFTYALLAMMTVMLLIMVLVVVLVQRWTTGLAQSPWSIAETSILAVSPQFRAPLIAIPRKAETGAVLPDRLDKIYGERKYKLGIYRMVNGDAHYGIVPSDDSTAGLATDMTPDLANNGLAGLNDPIGARTHIPFAPLKLWSRVAALVVHGAVLGLVAYYHTVSMPYTNKFEVFMDSPSAGKRLLFSAIGVSMAFWWFYFFASVAVIMPYHLMFGFPQAPERSILVDRPSNPFTGLAAAIRSRHAFLTIVSVTSILSEIMPILLANVPFGHVGLIGEDPVCGSIALAILSVMVLTLFTSLFIRWPHMPADPRTVAGATYYVAESGMISLFEGYGDLSPKVRERRIKELGQRFGYGDCMSMSGRRRYGVDADGGSLGELADDKVVESAFSSVRTRITRTVSSLSRSDGVRDLDRDRNMSGALSPGPLPRVDEDDGGNMENDNDTVRSRSPTGYLGGAVSGYGRYGPGWESEQPEEGDLSQQQPRGLREARLSDMSGYVGPIEERPPRSVDEEEYRDYFGQDTGYTGFRLDSTDDGLLHPSHSMRPARLSANFASSSPNSPGL</sequence>
<feature type="compositionally biased region" description="Low complexity" evidence="1">
    <location>
        <begin position="444"/>
        <end position="456"/>
    </location>
</feature>
<feature type="compositionally biased region" description="Polar residues" evidence="1">
    <location>
        <begin position="165"/>
        <end position="175"/>
    </location>
</feature>
<feature type="compositionally biased region" description="Basic and acidic residues" evidence="1">
    <location>
        <begin position="635"/>
        <end position="646"/>
    </location>
</feature>
<dbReference type="InterPro" id="IPR021840">
    <property type="entry name" value="DUF3433"/>
</dbReference>
<evidence type="ECO:0000313" key="4">
    <source>
        <dbReference type="Proteomes" id="UP001201980"/>
    </source>
</evidence>
<comment type="caution">
    <text evidence="3">The sequence shown here is derived from an EMBL/GenBank/DDBJ whole genome shotgun (WGS) entry which is preliminary data.</text>
</comment>
<accession>A0AAD5RR06</accession>
<feature type="compositionally biased region" description="Polar residues" evidence="1">
    <location>
        <begin position="397"/>
        <end position="414"/>
    </location>
</feature>
<feature type="compositionally biased region" description="Low complexity" evidence="1">
    <location>
        <begin position="583"/>
        <end position="603"/>
    </location>
</feature>
<dbReference type="Pfam" id="PF11915">
    <property type="entry name" value="DUF3433"/>
    <property type="match status" value="2"/>
</dbReference>
<feature type="transmembrane region" description="Helical" evidence="2">
    <location>
        <begin position="1166"/>
        <end position="1190"/>
    </location>
</feature>
<feature type="compositionally biased region" description="Polar residues" evidence="1">
    <location>
        <begin position="561"/>
        <end position="571"/>
    </location>
</feature>
<evidence type="ECO:0000313" key="3">
    <source>
        <dbReference type="EMBL" id="KAJ2901843.1"/>
    </source>
</evidence>
<dbReference type="EMBL" id="JAKWBI020000135">
    <property type="protein sequence ID" value="KAJ2901843.1"/>
    <property type="molecule type" value="Genomic_DNA"/>
</dbReference>
<feature type="compositionally biased region" description="Polar residues" evidence="1">
    <location>
        <begin position="298"/>
        <end position="315"/>
    </location>
</feature>
<feature type="compositionally biased region" description="Polar residues" evidence="1">
    <location>
        <begin position="269"/>
        <end position="279"/>
    </location>
</feature>
<feature type="compositionally biased region" description="Basic and acidic residues" evidence="1">
    <location>
        <begin position="199"/>
        <end position="210"/>
    </location>
</feature>
<proteinExistence type="predicted"/>
<feature type="compositionally biased region" description="Basic and acidic residues" evidence="1">
    <location>
        <begin position="221"/>
        <end position="236"/>
    </location>
</feature>
<dbReference type="PANTHER" id="PTHR37544:SF3">
    <property type="entry name" value="SPRAY"/>
    <property type="match status" value="1"/>
</dbReference>
<keyword evidence="2" id="KW-1133">Transmembrane helix</keyword>
<feature type="region of interest" description="Disordered" evidence="1">
    <location>
        <begin position="1381"/>
        <end position="1543"/>
    </location>
</feature>
<feature type="transmembrane region" description="Helical" evidence="2">
    <location>
        <begin position="987"/>
        <end position="1007"/>
    </location>
</feature>
<dbReference type="Proteomes" id="UP001201980">
    <property type="component" value="Unassembled WGS sequence"/>
</dbReference>
<feature type="compositionally biased region" description="Acidic residues" evidence="1">
    <location>
        <begin position="1412"/>
        <end position="1423"/>
    </location>
</feature>
<feature type="compositionally biased region" description="Low complexity" evidence="1">
    <location>
        <begin position="211"/>
        <end position="220"/>
    </location>
</feature>
<feature type="compositionally biased region" description="Gly residues" evidence="1">
    <location>
        <begin position="1434"/>
        <end position="1446"/>
    </location>
</feature>
<feature type="transmembrane region" description="Helical" evidence="2">
    <location>
        <begin position="1122"/>
        <end position="1142"/>
    </location>
</feature>
<feature type="compositionally biased region" description="Low complexity" evidence="1">
    <location>
        <begin position="108"/>
        <end position="120"/>
    </location>
</feature>
<feature type="compositionally biased region" description="Polar residues" evidence="1">
    <location>
        <begin position="487"/>
        <end position="543"/>
    </location>
</feature>
<evidence type="ECO:0000256" key="2">
    <source>
        <dbReference type="SAM" id="Phobius"/>
    </source>
</evidence>
<feature type="compositionally biased region" description="Polar residues" evidence="1">
    <location>
        <begin position="327"/>
        <end position="337"/>
    </location>
</feature>
<feature type="transmembrane region" description="Helical" evidence="2">
    <location>
        <begin position="930"/>
        <end position="952"/>
    </location>
</feature>
<feature type="compositionally biased region" description="Low complexity" evidence="1">
    <location>
        <begin position="662"/>
        <end position="675"/>
    </location>
</feature>
<keyword evidence="4" id="KW-1185">Reference proteome</keyword>
<dbReference type="PANTHER" id="PTHR37544">
    <property type="entry name" value="SPRAY-RELATED"/>
    <property type="match status" value="1"/>
</dbReference>
<feature type="region of interest" description="Disordered" evidence="1">
    <location>
        <begin position="746"/>
        <end position="772"/>
    </location>
</feature>
<protein>
    <submittedName>
        <fullName evidence="3">Uncharacterized protein</fullName>
    </submittedName>
</protein>
<organism evidence="3 4">
    <name type="scientific">Zalerion maritima</name>
    <dbReference type="NCBI Taxonomy" id="339359"/>
    <lineage>
        <taxon>Eukaryota</taxon>
        <taxon>Fungi</taxon>
        <taxon>Dikarya</taxon>
        <taxon>Ascomycota</taxon>
        <taxon>Pezizomycotina</taxon>
        <taxon>Sordariomycetes</taxon>
        <taxon>Lulworthiomycetidae</taxon>
        <taxon>Lulworthiales</taxon>
        <taxon>Lulworthiaceae</taxon>
        <taxon>Zalerion</taxon>
    </lineage>
</organism>
<feature type="transmembrane region" description="Helical" evidence="2">
    <location>
        <begin position="53"/>
        <end position="77"/>
    </location>
</feature>
<gene>
    <name evidence="3" type="ORF">MKZ38_001322</name>
</gene>
<feature type="compositionally biased region" description="Basic and acidic residues" evidence="1">
    <location>
        <begin position="1388"/>
        <end position="1398"/>
    </location>
</feature>
<feature type="compositionally biased region" description="Low complexity" evidence="1">
    <location>
        <begin position="415"/>
        <end position="433"/>
    </location>
</feature>
<feature type="compositionally biased region" description="Low complexity" evidence="1">
    <location>
        <begin position="1530"/>
        <end position="1543"/>
    </location>
</feature>
<evidence type="ECO:0000256" key="1">
    <source>
        <dbReference type="SAM" id="MobiDB-lite"/>
    </source>
</evidence>
<name>A0AAD5RR06_9PEZI</name>
<feature type="transmembrane region" description="Helical" evidence="2">
    <location>
        <begin position="868"/>
        <end position="888"/>
    </location>
</feature>
<feature type="compositionally biased region" description="Low complexity" evidence="1">
    <location>
        <begin position="546"/>
        <end position="560"/>
    </location>
</feature>
<reference evidence="3" key="1">
    <citation type="submission" date="2022-07" db="EMBL/GenBank/DDBJ databases">
        <title>Draft genome sequence of Zalerion maritima ATCC 34329, a (micro)plastics degrading marine fungus.</title>
        <authorList>
            <person name="Paco A."/>
            <person name="Goncalves M.F.M."/>
            <person name="Rocha-Santos T.A.P."/>
            <person name="Alves A."/>
        </authorList>
    </citation>
    <scope>NUCLEOTIDE SEQUENCE</scope>
    <source>
        <strain evidence="3">ATCC 34329</strain>
    </source>
</reference>
<feature type="transmembrane region" description="Helical" evidence="2">
    <location>
        <begin position="1227"/>
        <end position="1246"/>
    </location>
</feature>
<feature type="transmembrane region" description="Helical" evidence="2">
    <location>
        <begin position="1266"/>
        <end position="1284"/>
    </location>
</feature>
<feature type="compositionally biased region" description="Polar residues" evidence="1">
    <location>
        <begin position="369"/>
        <end position="384"/>
    </location>
</feature>
<feature type="compositionally biased region" description="Polar residues" evidence="1">
    <location>
        <begin position="682"/>
        <end position="691"/>
    </location>
</feature>
<feature type="compositionally biased region" description="Low complexity" evidence="1">
    <location>
        <begin position="465"/>
        <end position="486"/>
    </location>
</feature>
<keyword evidence="2" id="KW-0812">Transmembrane</keyword>
<feature type="region of interest" description="Disordered" evidence="1">
    <location>
        <begin position="96"/>
        <end position="691"/>
    </location>
</feature>
<feature type="compositionally biased region" description="Low complexity" evidence="1">
    <location>
        <begin position="385"/>
        <end position="396"/>
    </location>
</feature>
<keyword evidence="2" id="KW-0472">Membrane</keyword>